<dbReference type="EMBL" id="FN649731">
    <property type="protein sequence ID" value="CBN73816.1"/>
    <property type="molecule type" value="Genomic_DNA"/>
</dbReference>
<keyword evidence="4" id="KW-1185">Reference proteome</keyword>
<feature type="domain" description="CFA20" evidence="2">
    <location>
        <begin position="1"/>
        <end position="177"/>
    </location>
</feature>
<feature type="region of interest" description="Disordered" evidence="1">
    <location>
        <begin position="177"/>
        <end position="287"/>
    </location>
</feature>
<feature type="compositionally biased region" description="Basic and acidic residues" evidence="1">
    <location>
        <begin position="506"/>
        <end position="520"/>
    </location>
</feature>
<feature type="region of interest" description="Disordered" evidence="1">
    <location>
        <begin position="313"/>
        <end position="336"/>
    </location>
</feature>
<evidence type="ECO:0000313" key="3">
    <source>
        <dbReference type="EMBL" id="CBN73816.1"/>
    </source>
</evidence>
<dbReference type="InParanoid" id="D8LS32"/>
<evidence type="ECO:0000256" key="1">
    <source>
        <dbReference type="SAM" id="MobiDB-lite"/>
    </source>
</evidence>
<dbReference type="STRING" id="2880.D8LS32"/>
<accession>D8LS32</accession>
<feature type="region of interest" description="Disordered" evidence="1">
    <location>
        <begin position="376"/>
        <end position="395"/>
    </location>
</feature>
<dbReference type="AlphaFoldDB" id="D8LS32"/>
<dbReference type="eggNOG" id="KOG3213">
    <property type="taxonomic scope" value="Eukaryota"/>
</dbReference>
<evidence type="ECO:0000259" key="2">
    <source>
        <dbReference type="Pfam" id="PF05018"/>
    </source>
</evidence>
<dbReference type="EMBL" id="FN648926">
    <property type="protein sequence ID" value="CBN73816.1"/>
    <property type="molecule type" value="Genomic_DNA"/>
</dbReference>
<reference evidence="3 4" key="1">
    <citation type="journal article" date="2010" name="Nature">
        <title>The Ectocarpus genome and the independent evolution of multicellularity in brown algae.</title>
        <authorList>
            <person name="Cock J.M."/>
            <person name="Sterck L."/>
            <person name="Rouze P."/>
            <person name="Scornet D."/>
            <person name="Allen A.E."/>
            <person name="Amoutzias G."/>
            <person name="Anthouard V."/>
            <person name="Artiguenave F."/>
            <person name="Aury J.M."/>
            <person name="Badger J.H."/>
            <person name="Beszteri B."/>
            <person name="Billiau K."/>
            <person name="Bonnet E."/>
            <person name="Bothwell J.H."/>
            <person name="Bowler C."/>
            <person name="Boyen C."/>
            <person name="Brownlee C."/>
            <person name="Carrano C.J."/>
            <person name="Charrier B."/>
            <person name="Cho G.Y."/>
            <person name="Coelho S.M."/>
            <person name="Collen J."/>
            <person name="Corre E."/>
            <person name="Da Silva C."/>
            <person name="Delage L."/>
            <person name="Delaroque N."/>
            <person name="Dittami S.M."/>
            <person name="Doulbeau S."/>
            <person name="Elias M."/>
            <person name="Farnham G."/>
            <person name="Gachon C.M."/>
            <person name="Gschloessl B."/>
            <person name="Heesch S."/>
            <person name="Jabbari K."/>
            <person name="Jubin C."/>
            <person name="Kawai H."/>
            <person name="Kimura K."/>
            <person name="Kloareg B."/>
            <person name="Kupper F.C."/>
            <person name="Lang D."/>
            <person name="Le Bail A."/>
            <person name="Leblanc C."/>
            <person name="Lerouge P."/>
            <person name="Lohr M."/>
            <person name="Lopez P.J."/>
            <person name="Martens C."/>
            <person name="Maumus F."/>
            <person name="Michel G."/>
            <person name="Miranda-Saavedra D."/>
            <person name="Morales J."/>
            <person name="Moreau H."/>
            <person name="Motomura T."/>
            <person name="Nagasato C."/>
            <person name="Napoli C.A."/>
            <person name="Nelson D.R."/>
            <person name="Nyvall-Collen P."/>
            <person name="Peters A.F."/>
            <person name="Pommier C."/>
            <person name="Potin P."/>
            <person name="Poulain J."/>
            <person name="Quesneville H."/>
            <person name="Read B."/>
            <person name="Rensing S.A."/>
            <person name="Ritter A."/>
            <person name="Rousvoal S."/>
            <person name="Samanta M."/>
            <person name="Samson G."/>
            <person name="Schroeder D.C."/>
            <person name="Segurens B."/>
            <person name="Strittmatter M."/>
            <person name="Tonon T."/>
            <person name="Tregear J.W."/>
            <person name="Valentin K."/>
            <person name="von Dassow P."/>
            <person name="Yamagishi T."/>
            <person name="Van de Peer Y."/>
            <person name="Wincker P."/>
        </authorList>
    </citation>
    <scope>NUCLEOTIDE SEQUENCE [LARGE SCALE GENOMIC DNA]</scope>
    <source>
        <strain evidence="4">Ec32 / CCAP1310/4</strain>
    </source>
</reference>
<protein>
    <recommendedName>
        <fullName evidence="2">CFA20 domain-containing protein</fullName>
    </recommendedName>
</protein>
<dbReference type="InterPro" id="IPR040441">
    <property type="entry name" value="CFA20/CFAP20DC"/>
</dbReference>
<feature type="compositionally biased region" description="Gly residues" evidence="1">
    <location>
        <begin position="237"/>
        <end position="247"/>
    </location>
</feature>
<proteinExistence type="predicted"/>
<organism evidence="3 4">
    <name type="scientific">Ectocarpus siliculosus</name>
    <name type="common">Brown alga</name>
    <name type="synonym">Conferva siliculosa</name>
    <dbReference type="NCBI Taxonomy" id="2880"/>
    <lineage>
        <taxon>Eukaryota</taxon>
        <taxon>Sar</taxon>
        <taxon>Stramenopiles</taxon>
        <taxon>Ochrophyta</taxon>
        <taxon>PX clade</taxon>
        <taxon>Phaeophyceae</taxon>
        <taxon>Ectocarpales</taxon>
        <taxon>Ectocarpaceae</taxon>
        <taxon>Ectocarpus</taxon>
    </lineage>
</organism>
<feature type="region of interest" description="Disordered" evidence="1">
    <location>
        <begin position="663"/>
        <end position="688"/>
    </location>
</feature>
<dbReference type="Pfam" id="PF05018">
    <property type="entry name" value="CFA20_dom"/>
    <property type="match status" value="1"/>
</dbReference>
<dbReference type="OrthoDB" id="10261083at2759"/>
<dbReference type="PANTHER" id="PTHR12458">
    <property type="entry name" value="ORF PROTEIN"/>
    <property type="match status" value="1"/>
</dbReference>
<feature type="compositionally biased region" description="Low complexity" evidence="1">
    <location>
        <begin position="206"/>
        <end position="221"/>
    </location>
</feature>
<sequence length="753" mass="79194">MFQSAYQDGDCVEVFSPAGKNPAADWKLSGKVVRMYEKGVKGYVLAVSGGATSKMQLPKAPKSLLGLRQRHLVLQVLTSTSHDKPFSLELGLTDTGGTRRRLVLSSSFRALHCTPLHAQIPLVGLERHRGSWANLTIDLVGLTAVCFKADDFRTLDLLAIGPTCRLRKVFTMKEALDDSSGAGGEDDHRELISAGASGTGRKGGDLLPARLRASKASLSSGRTRKVDHTEVAEDGGDSGAGGEGGGRIAREPPAEWRVAGNWNGRQEKPAPAWSLFDDSSPDDGFRAVTPEAKHAYSIQAEDVLPVSITTRCGTSGSHATASIADHENSGAASELANQGLGGGVRVIAGAPSSSPQPSPEVPANIDVSWLERHKREDGGAVAATSMEARDNRSASSRFRPWSSAAINVSAATAEPLPGAFDPPNTSFAADAVVKHIEDGDKKTRSATRASLFASPLSPREETGAIARRSPLSAGDASRRGKMQRSPMSARVDVLQNLLAPGAMSGEELRPQNDSGKERGKTQVSRTETEALPDGKGGGGDNGSGVAGDADALERLLVRSTINVDTGSSVRGDNGSPITSCASSSFDAIARPANCGPDACVISSSRDDHRDEGGTDRHRTIATKEVSAVPTQVARTHTDVRTDLSALDGGRFPGGQANSLSLAEESGATVETSRKGIRRGNIGESDDREEIEGFSSTYGEGAKGVLESSFFRATSRERGHGENTETPKAVDRSDLEELEPISGEACFLRRGLFA</sequence>
<gene>
    <name evidence="3" type="ORF">Esi_0007_0104</name>
</gene>
<name>D8LS32_ECTSI</name>
<feature type="region of interest" description="Disordered" evidence="1">
    <location>
        <begin position="439"/>
        <end position="489"/>
    </location>
</feature>
<evidence type="ECO:0000313" key="4">
    <source>
        <dbReference type="Proteomes" id="UP000002630"/>
    </source>
</evidence>
<dbReference type="Proteomes" id="UP000002630">
    <property type="component" value="Linkage Group LG06"/>
</dbReference>
<feature type="region of interest" description="Disordered" evidence="1">
    <location>
        <begin position="501"/>
        <end position="547"/>
    </location>
</feature>
<dbReference type="InterPro" id="IPR007714">
    <property type="entry name" value="CFA20_dom"/>
</dbReference>
<feature type="compositionally biased region" description="Gly residues" evidence="1">
    <location>
        <begin position="534"/>
        <end position="545"/>
    </location>
</feature>